<dbReference type="PROSITE" id="PS51186">
    <property type="entry name" value="GNAT"/>
    <property type="match status" value="1"/>
</dbReference>
<evidence type="ECO:0000259" key="4">
    <source>
        <dbReference type="PROSITE" id="PS51186"/>
    </source>
</evidence>
<dbReference type="Proteomes" id="UP000067738">
    <property type="component" value="Chromosome"/>
</dbReference>
<dbReference type="PANTHER" id="PTHR10545">
    <property type="entry name" value="DIAMINE N-ACETYLTRANSFERASE"/>
    <property type="match status" value="1"/>
</dbReference>
<gene>
    <name evidence="5" type="ORF">sm9_0963</name>
</gene>
<proteinExistence type="inferred from homology"/>
<keyword evidence="2 5" id="KW-0808">Transferase</keyword>
<evidence type="ECO:0000256" key="1">
    <source>
        <dbReference type="ARBA" id="ARBA00008694"/>
    </source>
</evidence>
<organism evidence="5 6">
    <name type="scientific">Methanobrevibacter millerae</name>
    <dbReference type="NCBI Taxonomy" id="230361"/>
    <lineage>
        <taxon>Archaea</taxon>
        <taxon>Methanobacteriati</taxon>
        <taxon>Methanobacteriota</taxon>
        <taxon>Methanomada group</taxon>
        <taxon>Methanobacteria</taxon>
        <taxon>Methanobacteriales</taxon>
        <taxon>Methanobacteriaceae</taxon>
        <taxon>Methanobrevibacter</taxon>
    </lineage>
</organism>
<dbReference type="Pfam" id="PF00583">
    <property type="entry name" value="Acetyltransf_1"/>
    <property type="match status" value="1"/>
</dbReference>
<dbReference type="GeneID" id="26735934"/>
<dbReference type="KEGG" id="mmil:sm9_0963"/>
<dbReference type="GO" id="GO:0008080">
    <property type="term" value="F:N-acetyltransferase activity"/>
    <property type="evidence" value="ECO:0007669"/>
    <property type="project" value="UniProtKB-ARBA"/>
</dbReference>
<name>A0A0U3E717_9EURY</name>
<feature type="domain" description="N-acetyltransferase" evidence="4">
    <location>
        <begin position="4"/>
        <end position="157"/>
    </location>
</feature>
<dbReference type="RefSeq" id="WP_058739046.1">
    <property type="nucleotide sequence ID" value="NZ_CP011266.1"/>
</dbReference>
<dbReference type="InterPro" id="IPR016181">
    <property type="entry name" value="Acyl_CoA_acyltransferase"/>
</dbReference>
<dbReference type="OrthoDB" id="87545at2157"/>
<evidence type="ECO:0000256" key="3">
    <source>
        <dbReference type="ARBA" id="ARBA00023315"/>
    </source>
</evidence>
<dbReference type="CDD" id="cd04301">
    <property type="entry name" value="NAT_SF"/>
    <property type="match status" value="1"/>
</dbReference>
<dbReference type="AlphaFoldDB" id="A0A0U3E717"/>
<accession>A0A0U3E717</accession>
<reference evidence="5 6" key="1">
    <citation type="submission" date="2015-04" db="EMBL/GenBank/DDBJ databases">
        <title>The complete genome sequence of the rumen methanogen Methanobrevibacter millerae SM9.</title>
        <authorList>
            <person name="Leahy S.C."/>
            <person name="Kelly W.J."/>
            <person name="Pacheco D.M."/>
            <person name="Li D."/>
            <person name="Altermann E."/>
            <person name="Attwood G.T."/>
        </authorList>
    </citation>
    <scope>NUCLEOTIDE SEQUENCE [LARGE SCALE GENOMIC DNA]</scope>
    <source>
        <strain evidence="5 6">SM9</strain>
    </source>
</reference>
<protein>
    <submittedName>
        <fullName evidence="5">Acetyltransferase GNAT family</fullName>
    </submittedName>
</protein>
<keyword evidence="3" id="KW-0012">Acyltransferase</keyword>
<dbReference type="InterPro" id="IPR051016">
    <property type="entry name" value="Diverse_Substrate_AcTransf"/>
</dbReference>
<comment type="similarity">
    <text evidence="1">Belongs to the acetyltransferase family.</text>
</comment>
<dbReference type="SUPFAM" id="SSF55729">
    <property type="entry name" value="Acyl-CoA N-acyltransferases (Nat)"/>
    <property type="match status" value="1"/>
</dbReference>
<dbReference type="Gene3D" id="3.40.630.30">
    <property type="match status" value="1"/>
</dbReference>
<evidence type="ECO:0000313" key="6">
    <source>
        <dbReference type="Proteomes" id="UP000067738"/>
    </source>
</evidence>
<dbReference type="PANTHER" id="PTHR10545:SF29">
    <property type="entry name" value="GH14572P-RELATED"/>
    <property type="match status" value="1"/>
</dbReference>
<keyword evidence="6" id="KW-1185">Reference proteome</keyword>
<dbReference type="PATRIC" id="fig|230361.4.peg.993"/>
<sequence length="160" mass="18687">MNNLTFRNASESDVGLILEYIKKLADYENRLDEVIATEDSLRKWIFDKKQAEVIFALEDGKEIGFALFFLSFSTYISNVNLHLEDLYIDPEYRAKGYGKALLKRLAQIVIERGYGRFEWTCLDWNQPSIDFYLSLGAEKKDWNVFHLTGENLKKLVDDVE</sequence>
<evidence type="ECO:0000313" key="5">
    <source>
        <dbReference type="EMBL" id="ALT68752.1"/>
    </source>
</evidence>
<dbReference type="InterPro" id="IPR000182">
    <property type="entry name" value="GNAT_dom"/>
</dbReference>
<dbReference type="EMBL" id="CP011266">
    <property type="protein sequence ID" value="ALT68752.1"/>
    <property type="molecule type" value="Genomic_DNA"/>
</dbReference>
<dbReference type="FunFam" id="3.40.630.30:FF:000064">
    <property type="entry name" value="GNAT family acetyltransferase"/>
    <property type="match status" value="1"/>
</dbReference>
<evidence type="ECO:0000256" key="2">
    <source>
        <dbReference type="ARBA" id="ARBA00022679"/>
    </source>
</evidence>